<evidence type="ECO:0000313" key="2">
    <source>
        <dbReference type="Proteomes" id="UP000244912"/>
    </source>
</evidence>
<keyword evidence="2" id="KW-1185">Reference proteome</keyword>
<dbReference type="AlphaFoldDB" id="A0A2R8C148"/>
<protein>
    <submittedName>
        <fullName evidence="1">Uncharacterized protein</fullName>
    </submittedName>
</protein>
<reference evidence="1 2" key="1">
    <citation type="submission" date="2018-03" db="EMBL/GenBank/DDBJ databases">
        <authorList>
            <person name="Keele B.F."/>
        </authorList>
    </citation>
    <scope>NUCLEOTIDE SEQUENCE [LARGE SCALE GENOMIC DNA]</scope>
    <source>
        <strain evidence="1 2">CECT 8504</strain>
    </source>
</reference>
<evidence type="ECO:0000313" key="1">
    <source>
        <dbReference type="EMBL" id="SPJ26089.1"/>
    </source>
</evidence>
<dbReference type="EMBL" id="ONZF01000014">
    <property type="protein sequence ID" value="SPJ26089.1"/>
    <property type="molecule type" value="Genomic_DNA"/>
</dbReference>
<sequence length="61" mass="6737">MGSRTYLLPMRLPGDGRDLVSAFPHHADVVLAHQTTYLATLMVCSATTAGQWMADVETKFR</sequence>
<organism evidence="1 2">
    <name type="scientific">Palleronia abyssalis</name>
    <dbReference type="NCBI Taxonomy" id="1501240"/>
    <lineage>
        <taxon>Bacteria</taxon>
        <taxon>Pseudomonadati</taxon>
        <taxon>Pseudomonadota</taxon>
        <taxon>Alphaproteobacteria</taxon>
        <taxon>Rhodobacterales</taxon>
        <taxon>Roseobacteraceae</taxon>
        <taxon>Palleronia</taxon>
    </lineage>
</organism>
<gene>
    <name evidence="1" type="ORF">PAA8504_03945</name>
</gene>
<dbReference type="Proteomes" id="UP000244912">
    <property type="component" value="Unassembled WGS sequence"/>
</dbReference>
<proteinExistence type="predicted"/>
<accession>A0A2R8C148</accession>
<name>A0A2R8C148_9RHOB</name>